<feature type="transmembrane region" description="Helical" evidence="2">
    <location>
        <begin position="6"/>
        <end position="32"/>
    </location>
</feature>
<dbReference type="AlphaFoldDB" id="A0A2J6RFT0"/>
<dbReference type="Proteomes" id="UP000235786">
    <property type="component" value="Unassembled WGS sequence"/>
</dbReference>
<reference evidence="3 4" key="1">
    <citation type="submission" date="2016-04" db="EMBL/GenBank/DDBJ databases">
        <title>A degradative enzymes factory behind the ericoid mycorrhizal symbiosis.</title>
        <authorList>
            <consortium name="DOE Joint Genome Institute"/>
            <person name="Martino E."/>
            <person name="Morin E."/>
            <person name="Grelet G."/>
            <person name="Kuo A."/>
            <person name="Kohler A."/>
            <person name="Daghino S."/>
            <person name="Barry K."/>
            <person name="Choi C."/>
            <person name="Cichocki N."/>
            <person name="Clum A."/>
            <person name="Copeland A."/>
            <person name="Hainaut M."/>
            <person name="Haridas S."/>
            <person name="Labutti K."/>
            <person name="Lindquist E."/>
            <person name="Lipzen A."/>
            <person name="Khouja H.-R."/>
            <person name="Murat C."/>
            <person name="Ohm R."/>
            <person name="Olson A."/>
            <person name="Spatafora J."/>
            <person name="Veneault-Fourrey C."/>
            <person name="Henrissat B."/>
            <person name="Grigoriev I."/>
            <person name="Martin F."/>
            <person name="Perotto S."/>
        </authorList>
    </citation>
    <scope>NUCLEOTIDE SEQUENCE [LARGE SCALE GENOMIC DNA]</scope>
    <source>
        <strain evidence="3 4">F</strain>
    </source>
</reference>
<evidence type="ECO:0000313" key="4">
    <source>
        <dbReference type="Proteomes" id="UP000235786"/>
    </source>
</evidence>
<name>A0A2J6RFT0_HYAVF</name>
<dbReference type="OrthoDB" id="3034003at2759"/>
<protein>
    <submittedName>
        <fullName evidence="3">Uncharacterized protein</fullName>
    </submittedName>
</protein>
<keyword evidence="4" id="KW-1185">Reference proteome</keyword>
<keyword evidence="2" id="KW-1133">Transmembrane helix</keyword>
<feature type="region of interest" description="Disordered" evidence="1">
    <location>
        <begin position="796"/>
        <end position="833"/>
    </location>
</feature>
<dbReference type="EMBL" id="KZ613949">
    <property type="protein sequence ID" value="PMD37374.1"/>
    <property type="molecule type" value="Genomic_DNA"/>
</dbReference>
<gene>
    <name evidence="3" type="ORF">L207DRAFT_514655</name>
</gene>
<keyword evidence="2" id="KW-0812">Transmembrane</keyword>
<organism evidence="3 4">
    <name type="scientific">Hyaloscypha variabilis (strain UAMH 11265 / GT02V1 / F)</name>
    <name type="common">Meliniomyces variabilis</name>
    <dbReference type="NCBI Taxonomy" id="1149755"/>
    <lineage>
        <taxon>Eukaryota</taxon>
        <taxon>Fungi</taxon>
        <taxon>Dikarya</taxon>
        <taxon>Ascomycota</taxon>
        <taxon>Pezizomycotina</taxon>
        <taxon>Leotiomycetes</taxon>
        <taxon>Helotiales</taxon>
        <taxon>Hyaloscyphaceae</taxon>
        <taxon>Hyaloscypha</taxon>
        <taxon>Hyaloscypha variabilis</taxon>
    </lineage>
</organism>
<evidence type="ECO:0000313" key="3">
    <source>
        <dbReference type="EMBL" id="PMD37374.1"/>
    </source>
</evidence>
<keyword evidence="2" id="KW-0472">Membrane</keyword>
<sequence length="833" mass="90576">MVTITVGYIAGIIAAAIFVSRIWVPMVLTFILSAILKDKNTAATWTLASRAFERTNWPDVLRSDSAKNHGVRRSVVFLTNLVSFMALLIAIAGIVTPLGIYQTLAPAKNIQTPFKYLLDNSPFGIGTPARSNLGFNRICVAAVEDLAAVTVPIPCPFTNTVDIESSNGIVFNSSFPYGYDISIPQILLDTYSSGVGNDTTISNFFDIQWRQYMTTTDPNRNYNNGSSYLVEAFRGMQTLGLNNDIEVVAGLIVDMVSGGIGFRNHTAPPGFQFGVTWEEDILFIEPETVCVDTNTTIDYKIGSIINGTEFPILDLVLTDRGGFVNINRTYPVANLSNPQQNQDLWTRAYKAAWDTNFLSMLWYNVTNPNNVTTGREAFSYMNSFMNKTFPLIELGITDSYTSLSMDETFNTHLNLGSDGPGNPLDPTAGGLPNPFSITSENFTAIGMICSGAGDGDYANITNILVRCGLMTGVPQRQDPGSNLIFQPESLWSQPLYSCATAVRTSIKTVSFVFNGTYELENLKVASIQPKNYSDANSLPLWGLENTGNAYTTSGISLIWGLVSDNYENNPNVSTVRQENLYLPGYFDLFENSPFTAIGTQNLPASDFYGKAVDSAYTVGDVEGTSVIYDYSGGNNMALWAKWQTLSANTTAAALIPNLIFTDYAAAAVVGTKGVLGPGNAATQNMVALTVTPTVSKIKYRWPFAIPALLAAFGLLLFTALAGFTMLCRRHNISRLRVHLNQLSPGRIFTTFLFSEPGVKNLNAEDWNKRFGKQMVDLSGEHHSDADNGIVPEKQSAAIDSQTVSDEHSGEGQGFLGENGHTGEADMGGEGFAK</sequence>
<proteinExistence type="predicted"/>
<feature type="transmembrane region" description="Helical" evidence="2">
    <location>
        <begin position="75"/>
        <end position="101"/>
    </location>
</feature>
<feature type="transmembrane region" description="Helical" evidence="2">
    <location>
        <begin position="701"/>
        <end position="726"/>
    </location>
</feature>
<accession>A0A2J6RFT0</accession>
<evidence type="ECO:0000256" key="2">
    <source>
        <dbReference type="SAM" id="Phobius"/>
    </source>
</evidence>
<dbReference type="STRING" id="1149755.A0A2J6RFT0"/>
<evidence type="ECO:0000256" key="1">
    <source>
        <dbReference type="SAM" id="MobiDB-lite"/>
    </source>
</evidence>